<dbReference type="STRING" id="13706.A0A1X2HEA6"/>
<dbReference type="InterPro" id="IPR036514">
    <property type="entry name" value="SGNH_hydro_sf"/>
</dbReference>
<dbReference type="PANTHER" id="PTHR45648">
    <property type="entry name" value="GDSL LIPASE/ACYLHYDROLASE FAMILY PROTEIN (AFU_ORTHOLOGUE AFUA_4G14700)"/>
    <property type="match status" value="1"/>
</dbReference>
<dbReference type="GO" id="GO:0016788">
    <property type="term" value="F:hydrolase activity, acting on ester bonds"/>
    <property type="evidence" value="ECO:0007669"/>
    <property type="project" value="InterPro"/>
</dbReference>
<protein>
    <submittedName>
        <fullName evidence="2">SGNH hydrolase-type esterase domain-containing protein</fullName>
    </submittedName>
</protein>
<dbReference type="Proteomes" id="UP000242180">
    <property type="component" value="Unassembled WGS sequence"/>
</dbReference>
<name>A0A1X2HEA6_SYNRA</name>
<dbReference type="EMBL" id="MCGN01000004">
    <property type="protein sequence ID" value="ORY97232.1"/>
    <property type="molecule type" value="Genomic_DNA"/>
</dbReference>
<dbReference type="OrthoDB" id="1600564at2759"/>
<dbReference type="Gene3D" id="3.40.50.1110">
    <property type="entry name" value="SGNH hydrolase"/>
    <property type="match status" value="1"/>
</dbReference>
<organism evidence="2 3">
    <name type="scientific">Syncephalastrum racemosum</name>
    <name type="common">Filamentous fungus</name>
    <dbReference type="NCBI Taxonomy" id="13706"/>
    <lineage>
        <taxon>Eukaryota</taxon>
        <taxon>Fungi</taxon>
        <taxon>Fungi incertae sedis</taxon>
        <taxon>Mucoromycota</taxon>
        <taxon>Mucoromycotina</taxon>
        <taxon>Mucoromycetes</taxon>
        <taxon>Mucorales</taxon>
        <taxon>Syncephalastraceae</taxon>
        <taxon>Syncephalastrum</taxon>
    </lineage>
</organism>
<keyword evidence="1 2" id="KW-0378">Hydrolase</keyword>
<sequence length="289" mass="32899">MQCVSEYNAYAAPIAPFDFNNIRTLFTFGDSYTTQNLNTQTLSYACPNCTSAGGPNWVEYLVRLHPMQYWNLAYNSAPIENALVGQPQSLVADVTMQVLDMFPALFLNTAYGAARGVQPWQPSSTLYTIWVGINDIDLTASWNDTDTLDDQLMQQYGNLVASDVKDKVKQPGANMMLMTVPPIDRSPLWLNTSAMDTVKHRVREYNQKLSELAKDKNVMLFDAWSAFTQMLDHPENYGITSTTTYCDWNGPTGCLPIEEYFWYNDLHPTFKIHGILAQFIYEFLATRRR</sequence>
<evidence type="ECO:0000256" key="1">
    <source>
        <dbReference type="ARBA" id="ARBA00022801"/>
    </source>
</evidence>
<evidence type="ECO:0000313" key="2">
    <source>
        <dbReference type="EMBL" id="ORY97232.1"/>
    </source>
</evidence>
<dbReference type="InterPro" id="IPR001087">
    <property type="entry name" value="GDSL"/>
</dbReference>
<dbReference type="SUPFAM" id="SSF52266">
    <property type="entry name" value="SGNH hydrolase"/>
    <property type="match status" value="1"/>
</dbReference>
<dbReference type="OMA" id="PNWVGFL"/>
<gene>
    <name evidence="2" type="ORF">BCR43DRAFT_513663</name>
</gene>
<dbReference type="PANTHER" id="PTHR45648:SF22">
    <property type="entry name" value="GDSL LIPASE_ACYLHYDROLASE FAMILY PROTEIN (AFU_ORTHOLOGUE AFUA_4G14700)"/>
    <property type="match status" value="1"/>
</dbReference>
<dbReference type="AlphaFoldDB" id="A0A1X2HEA6"/>
<dbReference type="CDD" id="cd01846">
    <property type="entry name" value="fatty_acyltransferase_like"/>
    <property type="match status" value="1"/>
</dbReference>
<dbReference type="InterPro" id="IPR051058">
    <property type="entry name" value="GDSL_Est/Lipase"/>
</dbReference>
<dbReference type="InParanoid" id="A0A1X2HEA6"/>
<comment type="caution">
    <text evidence="2">The sequence shown here is derived from an EMBL/GenBank/DDBJ whole genome shotgun (WGS) entry which is preliminary data.</text>
</comment>
<accession>A0A1X2HEA6</accession>
<dbReference type="Pfam" id="PF00657">
    <property type="entry name" value="Lipase_GDSL"/>
    <property type="match status" value="1"/>
</dbReference>
<proteinExistence type="predicted"/>
<evidence type="ECO:0000313" key="3">
    <source>
        <dbReference type="Proteomes" id="UP000242180"/>
    </source>
</evidence>
<keyword evidence="3" id="KW-1185">Reference proteome</keyword>
<reference evidence="2 3" key="1">
    <citation type="submission" date="2016-07" db="EMBL/GenBank/DDBJ databases">
        <title>Pervasive Adenine N6-methylation of Active Genes in Fungi.</title>
        <authorList>
            <consortium name="DOE Joint Genome Institute"/>
            <person name="Mondo S.J."/>
            <person name="Dannebaum R.O."/>
            <person name="Kuo R.C."/>
            <person name="Labutti K."/>
            <person name="Haridas S."/>
            <person name="Kuo A."/>
            <person name="Salamov A."/>
            <person name="Ahrendt S.R."/>
            <person name="Lipzen A."/>
            <person name="Sullivan W."/>
            <person name="Andreopoulos W.B."/>
            <person name="Clum A."/>
            <person name="Lindquist E."/>
            <person name="Daum C."/>
            <person name="Ramamoorthy G.K."/>
            <person name="Gryganskyi A."/>
            <person name="Culley D."/>
            <person name="Magnuson J.K."/>
            <person name="James T.Y."/>
            <person name="O'Malley M.A."/>
            <person name="Stajich J.E."/>
            <person name="Spatafora J.W."/>
            <person name="Visel A."/>
            <person name="Grigoriev I.V."/>
        </authorList>
    </citation>
    <scope>NUCLEOTIDE SEQUENCE [LARGE SCALE GENOMIC DNA]</scope>
    <source>
        <strain evidence="2 3">NRRL 2496</strain>
    </source>
</reference>